<evidence type="ECO:0000313" key="2">
    <source>
        <dbReference type="EMBL" id="MBP2041626.1"/>
    </source>
</evidence>
<dbReference type="GO" id="GO:0003677">
    <property type="term" value="F:DNA binding"/>
    <property type="evidence" value="ECO:0007669"/>
    <property type="project" value="UniProtKB-KW"/>
</dbReference>
<keyword evidence="2" id="KW-0238">DNA-binding</keyword>
<keyword evidence="3" id="KW-1185">Reference proteome</keyword>
<feature type="domain" description="HTH marR-type" evidence="1">
    <location>
        <begin position="13"/>
        <end position="67"/>
    </location>
</feature>
<dbReference type="Pfam" id="PF12802">
    <property type="entry name" value="MarR_2"/>
    <property type="match status" value="1"/>
</dbReference>
<dbReference type="SUPFAM" id="SSF46785">
    <property type="entry name" value="Winged helix' DNA-binding domain"/>
    <property type="match status" value="1"/>
</dbReference>
<dbReference type="EMBL" id="JAGGLQ010000026">
    <property type="protein sequence ID" value="MBP2041626.1"/>
    <property type="molecule type" value="Genomic_DNA"/>
</dbReference>
<comment type="caution">
    <text evidence="2">The sequence shown here is derived from an EMBL/GenBank/DDBJ whole genome shotgun (WGS) entry which is preliminary data.</text>
</comment>
<reference evidence="2 3" key="1">
    <citation type="submission" date="2021-03" db="EMBL/GenBank/DDBJ databases">
        <title>Genomic Encyclopedia of Type Strains, Phase IV (KMG-IV): sequencing the most valuable type-strain genomes for metagenomic binning, comparative biology and taxonomic classification.</title>
        <authorList>
            <person name="Goeker M."/>
        </authorList>
    </citation>
    <scope>NUCLEOTIDE SEQUENCE [LARGE SCALE GENOMIC DNA]</scope>
    <source>
        <strain evidence="2 3">DSM 40526</strain>
    </source>
</reference>
<accession>A0ABS4LHW2</accession>
<dbReference type="Proteomes" id="UP001519310">
    <property type="component" value="Unassembled WGS sequence"/>
</dbReference>
<gene>
    <name evidence="2" type="ORF">J2Z77_007486</name>
</gene>
<dbReference type="InterPro" id="IPR000835">
    <property type="entry name" value="HTH_MarR-typ"/>
</dbReference>
<evidence type="ECO:0000259" key="1">
    <source>
        <dbReference type="Pfam" id="PF12802"/>
    </source>
</evidence>
<name>A0ABS4LHW2_STRAV</name>
<dbReference type="InterPro" id="IPR036388">
    <property type="entry name" value="WH-like_DNA-bd_sf"/>
</dbReference>
<evidence type="ECO:0000313" key="3">
    <source>
        <dbReference type="Proteomes" id="UP001519310"/>
    </source>
</evidence>
<dbReference type="Gene3D" id="1.10.10.10">
    <property type="entry name" value="Winged helix-like DNA-binding domain superfamily/Winged helix DNA-binding domain"/>
    <property type="match status" value="1"/>
</dbReference>
<protein>
    <submittedName>
        <fullName evidence="2">DNA-binding MarR family transcriptional regulator</fullName>
    </submittedName>
</protein>
<dbReference type="RefSeq" id="WP_209468464.1">
    <property type="nucleotide sequence ID" value="NZ_BMVL01000004.1"/>
</dbReference>
<sequence length="149" mass="15647">MTEAPGSADARTRHYAALVALEDFGPAGRADLSARTGIHRSDLVVVISELAAREPVERTPDPGDRRRNVITLAPPGRLQLRKLGQILDAAQAELLAPCPPGNGSSSPACWAGSSSITRTGTPSWDLTAGKTGAIHPFATPDAKVISYLR</sequence>
<organism evidence="2 3">
    <name type="scientific">Streptomyces avidinii</name>
    <dbReference type="NCBI Taxonomy" id="1895"/>
    <lineage>
        <taxon>Bacteria</taxon>
        <taxon>Bacillati</taxon>
        <taxon>Actinomycetota</taxon>
        <taxon>Actinomycetes</taxon>
        <taxon>Kitasatosporales</taxon>
        <taxon>Streptomycetaceae</taxon>
        <taxon>Streptomyces</taxon>
    </lineage>
</organism>
<proteinExistence type="predicted"/>
<dbReference type="InterPro" id="IPR036390">
    <property type="entry name" value="WH_DNA-bd_sf"/>
</dbReference>